<dbReference type="AlphaFoldDB" id="A0A1I5REX9"/>
<evidence type="ECO:0000313" key="2">
    <source>
        <dbReference type="EMBL" id="SFP57128.1"/>
    </source>
</evidence>
<reference evidence="2 3" key="1">
    <citation type="submission" date="2016-10" db="EMBL/GenBank/DDBJ databases">
        <authorList>
            <person name="de Groot N.N."/>
        </authorList>
    </citation>
    <scope>NUCLEOTIDE SEQUENCE [LARGE SCALE GENOMIC DNA]</scope>
    <source>
        <strain evidence="2 3">DSM 28286</strain>
    </source>
</reference>
<dbReference type="RefSeq" id="WP_090653639.1">
    <property type="nucleotide sequence ID" value="NZ_FOXQ01000001.1"/>
</dbReference>
<organism evidence="2 3">
    <name type="scientific">Parafilimonas terrae</name>
    <dbReference type="NCBI Taxonomy" id="1465490"/>
    <lineage>
        <taxon>Bacteria</taxon>
        <taxon>Pseudomonadati</taxon>
        <taxon>Bacteroidota</taxon>
        <taxon>Chitinophagia</taxon>
        <taxon>Chitinophagales</taxon>
        <taxon>Chitinophagaceae</taxon>
        <taxon>Parafilimonas</taxon>
    </lineage>
</organism>
<dbReference type="EMBL" id="FOXQ01000001">
    <property type="protein sequence ID" value="SFP57128.1"/>
    <property type="molecule type" value="Genomic_DNA"/>
</dbReference>
<proteinExistence type="predicted"/>
<dbReference type="OrthoDB" id="638692at2"/>
<dbReference type="Proteomes" id="UP000199031">
    <property type="component" value="Unassembled WGS sequence"/>
</dbReference>
<feature type="chain" id="PRO_5011785430" evidence="1">
    <location>
        <begin position="22"/>
        <end position="295"/>
    </location>
</feature>
<dbReference type="InterPro" id="IPR046230">
    <property type="entry name" value="DUF6263"/>
</dbReference>
<sequence length="295" mass="31062">MKKIIAAFVIVAAFAATGSSAQKPVDLKFNLKKGESYAYASTMNIETKGNMGGQDVDVKNTVGISYLFTNTGDSAGWKKLNSTITRIAMNINAGGMSINYDSDQPVDSSDMVGSMLGKILGAMKNGQFMFTINEKGEVGSVTGFEQMMQKVTDAASGAGPMGNVGNAFNEENFKQNIQQSFGGYPGKPVKPGDTWTSTMNTNAGGAQMTSQNTYTLESVEGNTATVKVNSKISSPAEDSAATINGTSTGNIKYDIPSGIAIDGDMDTNLDMNINRGGQSMPMSTDIKMKITGKKS</sequence>
<gene>
    <name evidence="2" type="ORF">SAMN05444277_101221</name>
</gene>
<dbReference type="STRING" id="1465490.SAMN05444277_101221"/>
<evidence type="ECO:0000313" key="3">
    <source>
        <dbReference type="Proteomes" id="UP000199031"/>
    </source>
</evidence>
<accession>A0A1I5REX9</accession>
<feature type="signal peptide" evidence="1">
    <location>
        <begin position="1"/>
        <end position="21"/>
    </location>
</feature>
<keyword evidence="1" id="KW-0732">Signal</keyword>
<dbReference type="Pfam" id="PF19777">
    <property type="entry name" value="DUF6263"/>
    <property type="match status" value="1"/>
</dbReference>
<evidence type="ECO:0000256" key="1">
    <source>
        <dbReference type="SAM" id="SignalP"/>
    </source>
</evidence>
<protein>
    <submittedName>
        <fullName evidence="2">Uncharacterized protein</fullName>
    </submittedName>
</protein>
<keyword evidence="3" id="KW-1185">Reference proteome</keyword>
<name>A0A1I5REX9_9BACT</name>